<gene>
    <name evidence="1" type="ORF">IAC85_06280</name>
</gene>
<organism evidence="1 2">
    <name type="scientific">Candidatus Faecenecus gallistercoris</name>
    <dbReference type="NCBI Taxonomy" id="2840793"/>
    <lineage>
        <taxon>Bacteria</taxon>
        <taxon>Bacillati</taxon>
        <taxon>Bacillota</taxon>
        <taxon>Bacillota incertae sedis</taxon>
        <taxon>Candidatus Faecenecus</taxon>
    </lineage>
</organism>
<sequence length="449" mass="50745">MKDNTKKVIAGAVALAIGAGAGAGISEYVRNQLSTDEPTASNSQDVDTNFWRITDLVPEGEVEFDTQKAADLATSLISERNSAGQQENALLNAMLIHSLETNGATDFSLYQSPERYYLYSLNANQENQTVILRDNGQWFIKQKEDKTSKEMLTHEYSTSGDTEYYGYSLTDEDGMRLNINTVKNEQEDTGVISVSLYGDYYHDSVSAEEVNDTYDVIYDAYQNDRRIEEILVNPIFDFVPSEVLFDYSTTKDEENGVDLDSSQKFAQMLGEQVDLNDSMSQQIEESFARVQDDVETSLAKQIVGRATAQGLTLYDNPTSINAADNYLLYGPYYDQIHLQTDWGTRTQIRNETGTSSSYSIELRSSIDYVSIHYLPDDNQIVVYENPKLPRFSDGIVKVTDEMKEDIERTIFAPIDQEIAIKDIQSTSYYQQYLADQNREATIDDVPKTR</sequence>
<comment type="caution">
    <text evidence="1">The sequence shown here is derived from an EMBL/GenBank/DDBJ whole genome shotgun (WGS) entry which is preliminary data.</text>
</comment>
<dbReference type="Proteomes" id="UP000886725">
    <property type="component" value="Unassembled WGS sequence"/>
</dbReference>
<proteinExistence type="predicted"/>
<name>A0A9D1CL92_9FIRM</name>
<accession>A0A9D1CL92</accession>
<evidence type="ECO:0000313" key="1">
    <source>
        <dbReference type="EMBL" id="HIQ65328.1"/>
    </source>
</evidence>
<reference evidence="1" key="2">
    <citation type="journal article" date="2021" name="PeerJ">
        <title>Extensive microbial diversity within the chicken gut microbiome revealed by metagenomics and culture.</title>
        <authorList>
            <person name="Gilroy R."/>
            <person name="Ravi A."/>
            <person name="Getino M."/>
            <person name="Pursley I."/>
            <person name="Horton D.L."/>
            <person name="Alikhan N.F."/>
            <person name="Baker D."/>
            <person name="Gharbi K."/>
            <person name="Hall N."/>
            <person name="Watson M."/>
            <person name="Adriaenssens E.M."/>
            <person name="Foster-Nyarko E."/>
            <person name="Jarju S."/>
            <person name="Secka A."/>
            <person name="Antonio M."/>
            <person name="Oren A."/>
            <person name="Chaudhuri R.R."/>
            <person name="La Ragione R."/>
            <person name="Hildebrand F."/>
            <person name="Pallen M.J."/>
        </authorList>
    </citation>
    <scope>NUCLEOTIDE SEQUENCE</scope>
    <source>
        <strain evidence="1">CHK165-10780</strain>
    </source>
</reference>
<dbReference type="AlphaFoldDB" id="A0A9D1CL92"/>
<reference evidence="1" key="1">
    <citation type="submission" date="2020-10" db="EMBL/GenBank/DDBJ databases">
        <authorList>
            <person name="Gilroy R."/>
        </authorList>
    </citation>
    <scope>NUCLEOTIDE SEQUENCE</scope>
    <source>
        <strain evidence="1">CHK165-10780</strain>
    </source>
</reference>
<protein>
    <submittedName>
        <fullName evidence="1">Uncharacterized protein</fullName>
    </submittedName>
</protein>
<dbReference type="EMBL" id="DVFU01000121">
    <property type="protein sequence ID" value="HIQ65328.1"/>
    <property type="molecule type" value="Genomic_DNA"/>
</dbReference>
<evidence type="ECO:0000313" key="2">
    <source>
        <dbReference type="Proteomes" id="UP000886725"/>
    </source>
</evidence>